<evidence type="ECO:0000256" key="1">
    <source>
        <dbReference type="ARBA" id="ARBA00004479"/>
    </source>
</evidence>
<protein>
    <recommendedName>
        <fullName evidence="9">Leucine-rich repeat-containing N-terminal plant-type domain-containing protein</fullName>
    </recommendedName>
</protein>
<feature type="domain" description="Leucine-rich repeat-containing N-terminal plant-type" evidence="9">
    <location>
        <begin position="20"/>
        <end position="57"/>
    </location>
</feature>
<reference evidence="10 11" key="1">
    <citation type="journal article" date="2017" name="Nat. Commun.">
        <title>Genome assembly with in vitro proximity ligation data and whole-genome triplication in lettuce.</title>
        <authorList>
            <person name="Reyes-Chin-Wo S."/>
            <person name="Wang Z."/>
            <person name="Yang X."/>
            <person name="Kozik A."/>
            <person name="Arikit S."/>
            <person name="Song C."/>
            <person name="Xia L."/>
            <person name="Froenicke L."/>
            <person name="Lavelle D.O."/>
            <person name="Truco M.J."/>
            <person name="Xia R."/>
            <person name="Zhu S."/>
            <person name="Xu C."/>
            <person name="Xu H."/>
            <person name="Xu X."/>
            <person name="Cox K."/>
            <person name="Korf I."/>
            <person name="Meyers B.C."/>
            <person name="Michelmore R.W."/>
        </authorList>
    </citation>
    <scope>NUCLEOTIDE SEQUENCE [LARGE SCALE GENOMIC DNA]</scope>
    <source>
        <strain evidence="11">cv. Salinas</strain>
        <tissue evidence="10">Seedlings</tissue>
    </source>
</reference>
<proteinExistence type="predicted"/>
<dbReference type="PANTHER" id="PTHR48063:SF106">
    <property type="entry name" value="LEUCINE-RICH REPEAT DOMAIN, L DOMAIN-LIKE PROTEIN-RELATED"/>
    <property type="match status" value="1"/>
</dbReference>
<accession>A0A9R1UXB9</accession>
<keyword evidence="8" id="KW-0325">Glycoprotein</keyword>
<dbReference type="Proteomes" id="UP000235145">
    <property type="component" value="Unassembled WGS sequence"/>
</dbReference>
<keyword evidence="3" id="KW-0812">Transmembrane</keyword>
<evidence type="ECO:0000256" key="8">
    <source>
        <dbReference type="ARBA" id="ARBA00023180"/>
    </source>
</evidence>
<evidence type="ECO:0000313" key="10">
    <source>
        <dbReference type="EMBL" id="KAJ0194538.1"/>
    </source>
</evidence>
<dbReference type="FunFam" id="3.80.10.10:FF:000400">
    <property type="entry name" value="Nuclear pore complex protein NUP107"/>
    <property type="match status" value="1"/>
</dbReference>
<comment type="caution">
    <text evidence="10">The sequence shown here is derived from an EMBL/GenBank/DDBJ whole genome shotgun (WGS) entry which is preliminary data.</text>
</comment>
<evidence type="ECO:0000256" key="2">
    <source>
        <dbReference type="ARBA" id="ARBA00022614"/>
    </source>
</evidence>
<keyword evidence="2" id="KW-0433">Leucine-rich repeat</keyword>
<dbReference type="InterPro" id="IPR046956">
    <property type="entry name" value="RLP23-like"/>
</dbReference>
<evidence type="ECO:0000256" key="5">
    <source>
        <dbReference type="ARBA" id="ARBA00022737"/>
    </source>
</evidence>
<gene>
    <name evidence="10" type="ORF">LSAT_V11C800409660</name>
</gene>
<dbReference type="Pfam" id="PF13855">
    <property type="entry name" value="LRR_8"/>
    <property type="match status" value="1"/>
</dbReference>
<keyword evidence="7" id="KW-0472">Membrane</keyword>
<evidence type="ECO:0000256" key="6">
    <source>
        <dbReference type="ARBA" id="ARBA00022989"/>
    </source>
</evidence>
<comment type="subcellular location">
    <subcellularLocation>
        <location evidence="1">Membrane</location>
        <topology evidence="1">Single-pass type I membrane protein</topology>
    </subcellularLocation>
</comment>
<organism evidence="10 11">
    <name type="scientific">Lactuca sativa</name>
    <name type="common">Garden lettuce</name>
    <dbReference type="NCBI Taxonomy" id="4236"/>
    <lineage>
        <taxon>Eukaryota</taxon>
        <taxon>Viridiplantae</taxon>
        <taxon>Streptophyta</taxon>
        <taxon>Embryophyta</taxon>
        <taxon>Tracheophyta</taxon>
        <taxon>Spermatophyta</taxon>
        <taxon>Magnoliopsida</taxon>
        <taxon>eudicotyledons</taxon>
        <taxon>Gunneridae</taxon>
        <taxon>Pentapetalae</taxon>
        <taxon>asterids</taxon>
        <taxon>campanulids</taxon>
        <taxon>Asterales</taxon>
        <taxon>Asteraceae</taxon>
        <taxon>Cichorioideae</taxon>
        <taxon>Cichorieae</taxon>
        <taxon>Lactucinae</taxon>
        <taxon>Lactuca</taxon>
    </lineage>
</organism>
<name>A0A9R1UXB9_LACSA</name>
<dbReference type="EMBL" id="NBSK02000008">
    <property type="protein sequence ID" value="KAJ0194538.1"/>
    <property type="molecule type" value="Genomic_DNA"/>
</dbReference>
<dbReference type="GO" id="GO:0016020">
    <property type="term" value="C:membrane"/>
    <property type="evidence" value="ECO:0007669"/>
    <property type="project" value="UniProtKB-SubCell"/>
</dbReference>
<dbReference type="Pfam" id="PF08263">
    <property type="entry name" value="LRRNT_2"/>
    <property type="match status" value="1"/>
</dbReference>
<keyword evidence="11" id="KW-1185">Reference proteome</keyword>
<evidence type="ECO:0000313" key="11">
    <source>
        <dbReference type="Proteomes" id="UP000235145"/>
    </source>
</evidence>
<evidence type="ECO:0000256" key="7">
    <source>
        <dbReference type="ARBA" id="ARBA00023136"/>
    </source>
</evidence>
<dbReference type="Gene3D" id="3.80.10.10">
    <property type="entry name" value="Ribonuclease Inhibitor"/>
    <property type="match status" value="1"/>
</dbReference>
<keyword evidence="5" id="KW-0677">Repeat</keyword>
<evidence type="ECO:0000256" key="3">
    <source>
        <dbReference type="ARBA" id="ARBA00022692"/>
    </source>
</evidence>
<dbReference type="SUPFAM" id="SSF52058">
    <property type="entry name" value="L domain-like"/>
    <property type="match status" value="1"/>
</dbReference>
<dbReference type="PANTHER" id="PTHR48063">
    <property type="entry name" value="LRR RECEPTOR-LIKE KINASE"/>
    <property type="match status" value="1"/>
</dbReference>
<evidence type="ECO:0000256" key="4">
    <source>
        <dbReference type="ARBA" id="ARBA00022729"/>
    </source>
</evidence>
<sequence length="179" mass="19696">MFPTTYTCLGVGNVSVLCSEQERVALLKFKQSVEDPFGMLSSWVGNECCMWEGIQCDGVTGNVQRLHLKGDDYCLLVGNKVSSSLAELRHLKYLDLSGNNFLGSRIPEFIGSLKQLTHLNLSDANFQGIIPPRIGNLSNLKVLDLSSNDYEHGDLSGASQFEGFWPFVTRASQLELCGS</sequence>
<dbReference type="InterPro" id="IPR013210">
    <property type="entry name" value="LRR_N_plant-typ"/>
</dbReference>
<keyword evidence="4" id="KW-0732">Signal</keyword>
<dbReference type="InterPro" id="IPR032675">
    <property type="entry name" value="LRR_dom_sf"/>
</dbReference>
<dbReference type="InterPro" id="IPR001611">
    <property type="entry name" value="Leu-rich_rpt"/>
</dbReference>
<keyword evidence="6" id="KW-1133">Transmembrane helix</keyword>
<evidence type="ECO:0000259" key="9">
    <source>
        <dbReference type="Pfam" id="PF08263"/>
    </source>
</evidence>
<dbReference type="AlphaFoldDB" id="A0A9R1UXB9"/>